<dbReference type="SUPFAM" id="SSF57667">
    <property type="entry name" value="beta-beta-alpha zinc fingers"/>
    <property type="match status" value="1"/>
</dbReference>
<sequence length="201" mass="22306">MNMNVEGEVEEIYVRDDQQEAGMTRTFKKNTPTEINTGHVIKKPSKYHLTLSPSCKMEDEDITRDCTGEKTISSAMDGGLHSVDRPSNPSDSEQPRTVGDGAGIQGEENFFCLECGENFSSEISLTVHQKSHTGEKLHSCSDAGKVFHRNQTLLYTRDLTLVRSPFPALSAGNVFHISQILLNIREYTQERSRTPALSAGN</sequence>
<feature type="non-terminal residue" evidence="8">
    <location>
        <position position="201"/>
    </location>
</feature>
<evidence type="ECO:0000256" key="2">
    <source>
        <dbReference type="ARBA" id="ARBA00022737"/>
    </source>
</evidence>
<organism evidence="8 9">
    <name type="scientific">Aquarana catesbeiana</name>
    <name type="common">American bullfrog</name>
    <name type="synonym">Rana catesbeiana</name>
    <dbReference type="NCBI Taxonomy" id="8400"/>
    <lineage>
        <taxon>Eukaryota</taxon>
        <taxon>Metazoa</taxon>
        <taxon>Chordata</taxon>
        <taxon>Craniata</taxon>
        <taxon>Vertebrata</taxon>
        <taxon>Euteleostomi</taxon>
        <taxon>Amphibia</taxon>
        <taxon>Batrachia</taxon>
        <taxon>Anura</taxon>
        <taxon>Neobatrachia</taxon>
        <taxon>Ranoidea</taxon>
        <taxon>Ranidae</taxon>
        <taxon>Aquarana</taxon>
    </lineage>
</organism>
<dbReference type="PROSITE" id="PS50157">
    <property type="entry name" value="ZINC_FINGER_C2H2_2"/>
    <property type="match status" value="1"/>
</dbReference>
<keyword evidence="1" id="KW-0479">Metal-binding</keyword>
<keyword evidence="2" id="KW-0677">Repeat</keyword>
<evidence type="ECO:0000256" key="4">
    <source>
        <dbReference type="ARBA" id="ARBA00022833"/>
    </source>
</evidence>
<dbReference type="FunFam" id="3.30.160.60:FF:002343">
    <property type="entry name" value="Zinc finger protein 33A"/>
    <property type="match status" value="1"/>
</dbReference>
<evidence type="ECO:0000256" key="5">
    <source>
        <dbReference type="PROSITE-ProRule" id="PRU00042"/>
    </source>
</evidence>
<proteinExistence type="predicted"/>
<evidence type="ECO:0000256" key="3">
    <source>
        <dbReference type="ARBA" id="ARBA00022771"/>
    </source>
</evidence>
<dbReference type="EMBL" id="KV957424">
    <property type="protein sequence ID" value="PIO24790.1"/>
    <property type="molecule type" value="Genomic_DNA"/>
</dbReference>
<dbReference type="InterPro" id="IPR013087">
    <property type="entry name" value="Znf_C2H2_type"/>
</dbReference>
<evidence type="ECO:0000313" key="9">
    <source>
        <dbReference type="Proteomes" id="UP000228934"/>
    </source>
</evidence>
<dbReference type="PANTHER" id="PTHR23234">
    <property type="entry name" value="ZNF44 PROTEIN"/>
    <property type="match status" value="1"/>
</dbReference>
<dbReference type="Proteomes" id="UP000228934">
    <property type="component" value="Unassembled WGS sequence"/>
</dbReference>
<dbReference type="GO" id="GO:0008270">
    <property type="term" value="F:zinc ion binding"/>
    <property type="evidence" value="ECO:0007669"/>
    <property type="project" value="UniProtKB-KW"/>
</dbReference>
<accession>A0A2G9RA71</accession>
<gene>
    <name evidence="8" type="ORF">AB205_0163670</name>
</gene>
<keyword evidence="9" id="KW-1185">Reference proteome</keyword>
<feature type="domain" description="C2H2-type" evidence="7">
    <location>
        <begin position="110"/>
        <end position="137"/>
    </location>
</feature>
<keyword evidence="4" id="KW-0862">Zinc</keyword>
<protein>
    <recommendedName>
        <fullName evidence="7">C2H2-type domain-containing protein</fullName>
    </recommendedName>
</protein>
<dbReference type="AlphaFoldDB" id="A0A2G9RA71"/>
<evidence type="ECO:0000313" key="8">
    <source>
        <dbReference type="EMBL" id="PIO24790.1"/>
    </source>
</evidence>
<keyword evidence="3 5" id="KW-0863">Zinc-finger</keyword>
<evidence type="ECO:0000256" key="1">
    <source>
        <dbReference type="ARBA" id="ARBA00022723"/>
    </source>
</evidence>
<dbReference type="InterPro" id="IPR036236">
    <property type="entry name" value="Znf_C2H2_sf"/>
</dbReference>
<reference evidence="9" key="1">
    <citation type="journal article" date="2017" name="Nat. Commun.">
        <title>The North American bullfrog draft genome provides insight into hormonal regulation of long noncoding RNA.</title>
        <authorList>
            <person name="Hammond S.A."/>
            <person name="Warren R.L."/>
            <person name="Vandervalk B.P."/>
            <person name="Kucuk E."/>
            <person name="Khan H."/>
            <person name="Gibb E.A."/>
            <person name="Pandoh P."/>
            <person name="Kirk H."/>
            <person name="Zhao Y."/>
            <person name="Jones M."/>
            <person name="Mungall A.J."/>
            <person name="Coope R."/>
            <person name="Pleasance S."/>
            <person name="Moore R.A."/>
            <person name="Holt R.A."/>
            <person name="Round J.M."/>
            <person name="Ohora S."/>
            <person name="Walle B.V."/>
            <person name="Veldhoen N."/>
            <person name="Helbing C.C."/>
            <person name="Birol I."/>
        </authorList>
    </citation>
    <scope>NUCLEOTIDE SEQUENCE [LARGE SCALE GENOMIC DNA]</scope>
</reference>
<name>A0A2G9RA71_AQUCT</name>
<feature type="region of interest" description="Disordered" evidence="6">
    <location>
        <begin position="73"/>
        <end position="101"/>
    </location>
</feature>
<dbReference type="InterPro" id="IPR050758">
    <property type="entry name" value="Znf_C2H2-type"/>
</dbReference>
<dbReference type="OrthoDB" id="40579at2759"/>
<evidence type="ECO:0000259" key="7">
    <source>
        <dbReference type="PROSITE" id="PS50157"/>
    </source>
</evidence>
<dbReference type="PROSITE" id="PS00028">
    <property type="entry name" value="ZINC_FINGER_C2H2_1"/>
    <property type="match status" value="1"/>
</dbReference>
<evidence type="ECO:0000256" key="6">
    <source>
        <dbReference type="SAM" id="MobiDB-lite"/>
    </source>
</evidence>
<dbReference type="PANTHER" id="PTHR23234:SF10">
    <property type="entry name" value="RIKEN CDNA 6720489N17 GENE-RELATED"/>
    <property type="match status" value="1"/>
</dbReference>
<dbReference type="Gene3D" id="3.30.160.60">
    <property type="entry name" value="Classic Zinc Finger"/>
    <property type="match status" value="2"/>
</dbReference>